<feature type="compositionally biased region" description="Low complexity" evidence="2">
    <location>
        <begin position="1042"/>
        <end position="1054"/>
    </location>
</feature>
<feature type="region of interest" description="Disordered" evidence="2">
    <location>
        <begin position="52"/>
        <end position="138"/>
    </location>
</feature>
<feature type="compositionally biased region" description="Low complexity" evidence="2">
    <location>
        <begin position="64"/>
        <end position="74"/>
    </location>
</feature>
<sequence length="1526" mass="173526">MYIYMSVERERTMYRCAATASKQRINSLVASQVTATLTGTKGGSLVVSKSSYCTSSKKDDKPDGVTTTPKTTTNQKKKKEDPSDNYKNLLKNFEQRLDTKKEDQQTTKDQQQQPQQSSSSSKEQQLQKTSDKPSLKKISNIPAFDASFASYNGGGLGMYMAEQEADEDTAADEEFDIEEFKNMRFNEHEDVIIEDVEDEDIMIEDYELDRDDYGGDIVDDLLEESQAIEYEEDGEDGDGVKLSKGDEADLDEDADDDQDEEFIDEYEEDDDELDDELLDDADNDGDLIGEELLDKELDKLLSKKDQEFAMAEFDNIQEEEDDEPQAEFEMQDMDEAAELEVERATEDDDEDVVVPQDIAEYLDLEDLDRQNLFTHTENLELFMKNFDGEEGILETLENELRQDGKQEVDEIDQDDDDEDDMIQVEEEIDLEEIEEDEEDEGLEMDDDLEEFDEDGEEEVDYDNLSDEETDLAVRAESLIKDLPTLPFHEELAIAQEEGLTPFDQRSADYGKLTKDKMRVFTKNWEQGLLQDSLETLFADDMAQLASTQDPSKVPYIFDPKLIKEYNDDVNEKLGDQFLEHHQRLELVQELIDADPEDSPTIEDYIKLEQHQDQDQIALPESAKQKAKLKALLTKYSVEETKAIVQDNIAGNDALDAGLITPQEYLVQPKSQQEINFYNLNTIESTAFETVAADGKKVVGAVGGVVGGAVGGVVTTAATEMFVPTSDVISKEDDAKWDAQLEAQIVDAMDQTIAQDYKQQEAQELFDQEEHDKYNEILKEGTDYEPPNITVDSIFQLSEDNEFYNSPSLVKDFGVREPHTYAEMRVALVDAHTSQMGIEKDDEEDDEFHDPNAIINTKYEYLKKMDLYEQEYKRDVENQEMQVYDQSAVQADMERLTEQLDLVISQDIDNIVEEKVTPAQVLAALKLGKAKDFEINENEESSGAIEITEENIEQLLAQANDWNNTSDIDQIVRELGQEVAGQDEDDDGLYHEPTIDEMIPSAEQDVEEEMNGKQQLVEEEEKELEDALSQELEKITGEIDEQNGVSSSSGENNNGIEKSDDSADIDAKNSDILFNKRFLEDGEEAEPELIDELEADFEKEPLFDNDFGDENQPLHVEDIPTVADVPSLQQLLFKDQQDALREAKQSGDAPVVGSVDIEQFIEGLDLSKIEQTGALSAQDQEVMFSRFIKSVQDEIDNNFEEFAKQEIQNEIDLLDAQTAEDIVLYDEQGNAIPQQTESDDAAAENFNISDEEFSELVNDYGSMARTELGVENMELPFEIIEVNNPDLDVYEAMDKMDPSDFNKLELGLNITSPKGFLEIGEYVEMINDQEDMEELNEPMAVLTLEADMYLRRKEKKMKVLAKRRERAQKSREAQLAKHREAIANSTATPTQHIKGKRAMIPTAAAASNTIYVSPYEPNTYVKLADMKEQSEHDQDIFRDILQQSHVSLTLNPFHNHAQTKSSMKYIQDQLTSYKAHAASRLEQRKNAVPFDDPLFKKTDLLIEPWDLERYDADYYGENEDDSVDLDN</sequence>
<evidence type="ECO:0000256" key="1">
    <source>
        <dbReference type="SAM" id="Coils"/>
    </source>
</evidence>
<evidence type="ECO:0000256" key="2">
    <source>
        <dbReference type="SAM" id="MobiDB-lite"/>
    </source>
</evidence>
<dbReference type="KEGG" id="dfa:DFA_02551"/>
<feature type="region of interest" description="Disordered" evidence="2">
    <location>
        <begin position="229"/>
        <end position="286"/>
    </location>
</feature>
<gene>
    <name evidence="3" type="ORF">DFA_02551</name>
</gene>
<feature type="compositionally biased region" description="Acidic residues" evidence="2">
    <location>
        <begin position="248"/>
        <end position="286"/>
    </location>
</feature>
<dbReference type="RefSeq" id="XP_004357274.1">
    <property type="nucleotide sequence ID" value="XM_004357218.1"/>
</dbReference>
<keyword evidence="1" id="KW-0175">Coiled coil</keyword>
<keyword evidence="4" id="KW-1185">Reference proteome</keyword>
<feature type="compositionally biased region" description="Acidic residues" evidence="2">
    <location>
        <begin position="1016"/>
        <end position="1027"/>
    </location>
</feature>
<feature type="coiled-coil region" evidence="1">
    <location>
        <begin position="937"/>
        <end position="964"/>
    </location>
</feature>
<name>F4PZP8_CACFS</name>
<dbReference type="OrthoDB" id="21667at2759"/>
<accession>F4PZP8</accession>
<feature type="compositionally biased region" description="Basic and acidic residues" evidence="2">
    <location>
        <begin position="238"/>
        <end position="247"/>
    </location>
</feature>
<feature type="compositionally biased region" description="Low complexity" evidence="2">
    <location>
        <begin position="107"/>
        <end position="128"/>
    </location>
</feature>
<feature type="region of interest" description="Disordered" evidence="2">
    <location>
        <begin position="1007"/>
        <end position="1063"/>
    </location>
</feature>
<proteinExistence type="predicted"/>
<dbReference type="GeneID" id="14870821"/>
<dbReference type="EMBL" id="GL883017">
    <property type="protein sequence ID" value="EGG18812.1"/>
    <property type="molecule type" value="Genomic_DNA"/>
</dbReference>
<organism evidence="3 4">
    <name type="scientific">Cavenderia fasciculata</name>
    <name type="common">Slime mold</name>
    <name type="synonym">Dictyostelium fasciculatum</name>
    <dbReference type="NCBI Taxonomy" id="261658"/>
    <lineage>
        <taxon>Eukaryota</taxon>
        <taxon>Amoebozoa</taxon>
        <taxon>Evosea</taxon>
        <taxon>Eumycetozoa</taxon>
        <taxon>Dictyostelia</taxon>
        <taxon>Acytosteliales</taxon>
        <taxon>Cavenderiaceae</taxon>
        <taxon>Cavenderia</taxon>
    </lineage>
</organism>
<feature type="compositionally biased region" description="Basic and acidic residues" evidence="2">
    <location>
        <begin position="93"/>
        <end position="106"/>
    </location>
</feature>
<dbReference type="Proteomes" id="UP000007797">
    <property type="component" value="Unassembled WGS sequence"/>
</dbReference>
<reference evidence="4" key="1">
    <citation type="journal article" date="2011" name="Genome Res.">
        <title>Phylogeny-wide analysis of social amoeba genomes highlights ancient origins for complex intercellular communication.</title>
        <authorList>
            <person name="Heidel A.J."/>
            <person name="Lawal H.M."/>
            <person name="Felder M."/>
            <person name="Schilde C."/>
            <person name="Helps N.R."/>
            <person name="Tunggal B."/>
            <person name="Rivero F."/>
            <person name="John U."/>
            <person name="Schleicher M."/>
            <person name="Eichinger L."/>
            <person name="Platzer M."/>
            <person name="Noegel A.A."/>
            <person name="Schaap P."/>
            <person name="Gloeckner G."/>
        </authorList>
    </citation>
    <scope>NUCLEOTIDE SEQUENCE [LARGE SCALE GENOMIC DNA]</scope>
    <source>
        <strain evidence="4">SH3</strain>
    </source>
</reference>
<protein>
    <submittedName>
        <fullName evidence="3">Uncharacterized protein</fullName>
    </submittedName>
</protein>
<evidence type="ECO:0000313" key="3">
    <source>
        <dbReference type="EMBL" id="EGG18812.1"/>
    </source>
</evidence>
<evidence type="ECO:0000313" key="4">
    <source>
        <dbReference type="Proteomes" id="UP000007797"/>
    </source>
</evidence>